<evidence type="ECO:0000259" key="1">
    <source>
        <dbReference type="Pfam" id="PF00732"/>
    </source>
</evidence>
<name>A0A6L9QQU8_9ACTN</name>
<feature type="non-terminal residue" evidence="2">
    <location>
        <position position="1"/>
    </location>
</feature>
<comment type="caution">
    <text evidence="2">The sequence shown here is derived from an EMBL/GenBank/DDBJ whole genome shotgun (WGS) entry which is preliminary data.</text>
</comment>
<dbReference type="Pfam" id="PF00732">
    <property type="entry name" value="GMC_oxred_N"/>
    <property type="match status" value="1"/>
</dbReference>
<organism evidence="2 3">
    <name type="scientific">Actinomadura bangladeshensis</name>
    <dbReference type="NCBI Taxonomy" id="453573"/>
    <lineage>
        <taxon>Bacteria</taxon>
        <taxon>Bacillati</taxon>
        <taxon>Actinomycetota</taxon>
        <taxon>Actinomycetes</taxon>
        <taxon>Streptosporangiales</taxon>
        <taxon>Thermomonosporaceae</taxon>
        <taxon>Actinomadura</taxon>
    </lineage>
</organism>
<gene>
    <name evidence="2" type="ORF">G3I70_28130</name>
</gene>
<sequence>AAVALGRPPVLLPEGRAVGGTTVVNSGTCYRTPGRVLRRWASLGVPAEDFGTDLDEVEATLRVARQPVGPLGRNGLLAL</sequence>
<feature type="non-terminal residue" evidence="2">
    <location>
        <position position="79"/>
    </location>
</feature>
<dbReference type="InterPro" id="IPR036188">
    <property type="entry name" value="FAD/NAD-bd_sf"/>
</dbReference>
<dbReference type="RefSeq" id="WP_203597019.1">
    <property type="nucleotide sequence ID" value="NZ_JAAGLI010000760.1"/>
</dbReference>
<dbReference type="InterPro" id="IPR000172">
    <property type="entry name" value="GMC_OxRdtase_N"/>
</dbReference>
<dbReference type="EMBL" id="JAAGLI010000760">
    <property type="protein sequence ID" value="NEA26334.1"/>
    <property type="molecule type" value="Genomic_DNA"/>
</dbReference>
<dbReference type="SUPFAM" id="SSF51905">
    <property type="entry name" value="FAD/NAD(P)-binding domain"/>
    <property type="match status" value="1"/>
</dbReference>
<protein>
    <submittedName>
        <fullName evidence="2">Oxidoreductase</fullName>
    </submittedName>
</protein>
<evidence type="ECO:0000313" key="2">
    <source>
        <dbReference type="EMBL" id="NEA26334.1"/>
    </source>
</evidence>
<dbReference type="GO" id="GO:0016614">
    <property type="term" value="F:oxidoreductase activity, acting on CH-OH group of donors"/>
    <property type="evidence" value="ECO:0007669"/>
    <property type="project" value="InterPro"/>
</dbReference>
<dbReference type="Proteomes" id="UP000475532">
    <property type="component" value="Unassembled WGS sequence"/>
</dbReference>
<reference evidence="2 3" key="1">
    <citation type="submission" date="2020-01" db="EMBL/GenBank/DDBJ databases">
        <title>Insect and environment-associated Actinomycetes.</title>
        <authorList>
            <person name="Currrie C."/>
            <person name="Chevrette M."/>
            <person name="Carlson C."/>
            <person name="Stubbendieck R."/>
            <person name="Wendt-Pienkowski E."/>
        </authorList>
    </citation>
    <scope>NUCLEOTIDE SEQUENCE [LARGE SCALE GENOMIC DNA]</scope>
    <source>
        <strain evidence="2 3">SID10258</strain>
    </source>
</reference>
<dbReference type="AlphaFoldDB" id="A0A6L9QQU8"/>
<feature type="domain" description="Glucose-methanol-choline oxidoreductase N-terminal" evidence="1">
    <location>
        <begin position="5"/>
        <end position="73"/>
    </location>
</feature>
<proteinExistence type="predicted"/>
<accession>A0A6L9QQU8</accession>
<dbReference type="GO" id="GO:0050660">
    <property type="term" value="F:flavin adenine dinucleotide binding"/>
    <property type="evidence" value="ECO:0007669"/>
    <property type="project" value="InterPro"/>
</dbReference>
<evidence type="ECO:0000313" key="3">
    <source>
        <dbReference type="Proteomes" id="UP000475532"/>
    </source>
</evidence>